<keyword evidence="5 13" id="KW-0436">Ligase</keyword>
<evidence type="ECO:0000256" key="9">
    <source>
        <dbReference type="ARBA" id="ARBA00022842"/>
    </source>
</evidence>
<dbReference type="Gene3D" id="3.30.930.10">
    <property type="entry name" value="Bira Bifunctional Protein, Domain 2"/>
    <property type="match status" value="1"/>
</dbReference>
<dbReference type="CDD" id="cd00496">
    <property type="entry name" value="PheRS_alpha_core"/>
    <property type="match status" value="1"/>
</dbReference>
<evidence type="ECO:0000259" key="15">
    <source>
        <dbReference type="PROSITE" id="PS50862"/>
    </source>
</evidence>
<dbReference type="GO" id="GO:0004826">
    <property type="term" value="F:phenylalanine-tRNA ligase activity"/>
    <property type="evidence" value="ECO:0007669"/>
    <property type="project" value="UniProtKB-UniRule"/>
</dbReference>
<dbReference type="GO" id="GO:0005737">
    <property type="term" value="C:cytoplasm"/>
    <property type="evidence" value="ECO:0007669"/>
    <property type="project" value="UniProtKB-SubCell"/>
</dbReference>
<evidence type="ECO:0000256" key="11">
    <source>
        <dbReference type="ARBA" id="ARBA00023146"/>
    </source>
</evidence>
<evidence type="ECO:0000256" key="12">
    <source>
        <dbReference type="ARBA" id="ARBA00049255"/>
    </source>
</evidence>
<evidence type="ECO:0000256" key="1">
    <source>
        <dbReference type="ARBA" id="ARBA00004496"/>
    </source>
</evidence>
<dbReference type="GO" id="GO:0006432">
    <property type="term" value="P:phenylalanyl-tRNA aminoacylation"/>
    <property type="evidence" value="ECO:0007669"/>
    <property type="project" value="UniProtKB-UniRule"/>
</dbReference>
<dbReference type="GO" id="GO:0000287">
    <property type="term" value="F:magnesium ion binding"/>
    <property type="evidence" value="ECO:0007669"/>
    <property type="project" value="UniProtKB-UniRule"/>
</dbReference>
<reference evidence="16 17" key="1">
    <citation type="submission" date="2019-03" db="EMBL/GenBank/DDBJ databases">
        <title>Genomic Encyclopedia of Archaeal and Bacterial Type Strains, Phase II (KMG-II): from individual species to whole genera.</title>
        <authorList>
            <person name="Goeker M."/>
        </authorList>
    </citation>
    <scope>NUCLEOTIDE SEQUENCE [LARGE SCALE GENOMIC DNA]</scope>
    <source>
        <strain evidence="16 17">DSM 19035</strain>
    </source>
</reference>
<evidence type="ECO:0000256" key="13">
    <source>
        <dbReference type="HAMAP-Rule" id="MF_00281"/>
    </source>
</evidence>
<dbReference type="OrthoDB" id="9800719at2"/>
<dbReference type="PANTHER" id="PTHR11538:SF41">
    <property type="entry name" value="PHENYLALANINE--TRNA LIGASE, MITOCHONDRIAL"/>
    <property type="match status" value="1"/>
</dbReference>
<evidence type="ECO:0000256" key="7">
    <source>
        <dbReference type="ARBA" id="ARBA00022741"/>
    </source>
</evidence>
<evidence type="ECO:0000256" key="4">
    <source>
        <dbReference type="ARBA" id="ARBA00022490"/>
    </source>
</evidence>
<keyword evidence="9 13" id="KW-0460">Magnesium</keyword>
<dbReference type="PROSITE" id="PS50862">
    <property type="entry name" value="AA_TRNA_LIGASE_II"/>
    <property type="match status" value="1"/>
</dbReference>
<comment type="subunit">
    <text evidence="3 13">Tetramer of two alpha and two beta subunits.</text>
</comment>
<name>A0A4R6SY01_9SPHI</name>
<evidence type="ECO:0000256" key="3">
    <source>
        <dbReference type="ARBA" id="ARBA00011209"/>
    </source>
</evidence>
<feature type="domain" description="Aminoacyl-transfer RNA synthetases class-II family profile" evidence="15">
    <location>
        <begin position="109"/>
        <end position="339"/>
    </location>
</feature>
<dbReference type="Pfam" id="PF01409">
    <property type="entry name" value="tRNA-synt_2d"/>
    <property type="match status" value="1"/>
</dbReference>
<keyword evidence="7 13" id="KW-0547">Nucleotide-binding</keyword>
<dbReference type="AlphaFoldDB" id="A0A4R6SY01"/>
<evidence type="ECO:0000256" key="5">
    <source>
        <dbReference type="ARBA" id="ARBA00022598"/>
    </source>
</evidence>
<evidence type="ECO:0000256" key="2">
    <source>
        <dbReference type="ARBA" id="ARBA00010207"/>
    </source>
</evidence>
<dbReference type="SUPFAM" id="SSF46589">
    <property type="entry name" value="tRNA-binding arm"/>
    <property type="match status" value="1"/>
</dbReference>
<sequence length="345" mass="38988">MLQDKITQYTAEINAFTTQNADELEQFRIKFLGTKGIIKDIFDEFKAVSPEEKRTLGKVLNEFKQLAEAKYQTLKDGSTEAESSKDSDTDLTLPGEGFEIGARHPLALVRREMVEIFSKLGFIVAEGPEIEDDWHNFSALNFPEEHPARDMQDTFFIKKGGETGDIALRTHTSSVQVRMMEAGKPPFRAIMPGRVYRNEAISARAHCFFHQVEGLYVDENVSFADLKQTLFYFVQELYGAGTQVRFRPSYFPFTEPSAEMDISCTICKGAGCGMCKHSGWVEILGCGMVDPNVLENCGIDSKKYSGFAFGMGIERIANLKYEIKDLRLFSENDARFLKQYKTSLI</sequence>
<proteinExistence type="inferred from homology"/>
<keyword evidence="4 13" id="KW-0963">Cytoplasm</keyword>
<comment type="subcellular location">
    <subcellularLocation>
        <location evidence="1 13">Cytoplasm</location>
    </subcellularLocation>
</comment>
<gene>
    <name evidence="13" type="primary">pheS</name>
    <name evidence="16" type="ORF">ATK78_2522</name>
</gene>
<dbReference type="InterPro" id="IPR022911">
    <property type="entry name" value="Phe_tRNA_ligase_alpha1_bac"/>
</dbReference>
<dbReference type="PANTHER" id="PTHR11538">
    <property type="entry name" value="PHENYLALANYL-TRNA SYNTHETASE"/>
    <property type="match status" value="1"/>
</dbReference>
<dbReference type="EC" id="6.1.1.20" evidence="13"/>
<evidence type="ECO:0000256" key="8">
    <source>
        <dbReference type="ARBA" id="ARBA00022840"/>
    </source>
</evidence>
<dbReference type="Proteomes" id="UP000295620">
    <property type="component" value="Unassembled WGS sequence"/>
</dbReference>
<feature type="region of interest" description="Disordered" evidence="14">
    <location>
        <begin position="74"/>
        <end position="93"/>
    </location>
</feature>
<evidence type="ECO:0000256" key="6">
    <source>
        <dbReference type="ARBA" id="ARBA00022723"/>
    </source>
</evidence>
<dbReference type="RefSeq" id="WP_133576365.1">
    <property type="nucleotide sequence ID" value="NZ_SNYC01000004.1"/>
</dbReference>
<dbReference type="GO" id="GO:0005524">
    <property type="term" value="F:ATP binding"/>
    <property type="evidence" value="ECO:0007669"/>
    <property type="project" value="UniProtKB-UniRule"/>
</dbReference>
<organism evidence="16 17">
    <name type="scientific">Pedobacter metabolipauper</name>
    <dbReference type="NCBI Taxonomy" id="425513"/>
    <lineage>
        <taxon>Bacteria</taxon>
        <taxon>Pseudomonadati</taxon>
        <taxon>Bacteroidota</taxon>
        <taxon>Sphingobacteriia</taxon>
        <taxon>Sphingobacteriales</taxon>
        <taxon>Sphingobacteriaceae</taxon>
        <taxon>Pedobacter</taxon>
    </lineage>
</organism>
<dbReference type="Pfam" id="PF02912">
    <property type="entry name" value="Phe_tRNA-synt_N"/>
    <property type="match status" value="1"/>
</dbReference>
<evidence type="ECO:0000256" key="10">
    <source>
        <dbReference type="ARBA" id="ARBA00022917"/>
    </source>
</evidence>
<dbReference type="InterPro" id="IPR006195">
    <property type="entry name" value="aa-tRNA-synth_II"/>
</dbReference>
<dbReference type="InterPro" id="IPR045864">
    <property type="entry name" value="aa-tRNA-synth_II/BPL/LPL"/>
</dbReference>
<dbReference type="InterPro" id="IPR002319">
    <property type="entry name" value="Phenylalanyl-tRNA_Synthase"/>
</dbReference>
<keyword evidence="6 13" id="KW-0479">Metal-binding</keyword>
<dbReference type="SUPFAM" id="SSF55681">
    <property type="entry name" value="Class II aaRS and biotin synthetases"/>
    <property type="match status" value="1"/>
</dbReference>
<evidence type="ECO:0000256" key="14">
    <source>
        <dbReference type="SAM" id="MobiDB-lite"/>
    </source>
</evidence>
<dbReference type="InterPro" id="IPR004529">
    <property type="entry name" value="Phe-tRNA-synth_IIc_asu"/>
</dbReference>
<dbReference type="InterPro" id="IPR010978">
    <property type="entry name" value="tRNA-bd_arm"/>
</dbReference>
<evidence type="ECO:0000313" key="16">
    <source>
        <dbReference type="EMBL" id="TDQ10356.1"/>
    </source>
</evidence>
<dbReference type="EMBL" id="SNYC01000004">
    <property type="protein sequence ID" value="TDQ10356.1"/>
    <property type="molecule type" value="Genomic_DNA"/>
</dbReference>
<keyword evidence="10 13" id="KW-0648">Protein biosynthesis</keyword>
<feature type="binding site" evidence="13">
    <location>
        <position position="255"/>
    </location>
    <ligand>
        <name>Mg(2+)</name>
        <dbReference type="ChEBI" id="CHEBI:18420"/>
        <note>shared with beta subunit</note>
    </ligand>
</feature>
<dbReference type="NCBIfam" id="TIGR00468">
    <property type="entry name" value="pheS"/>
    <property type="match status" value="1"/>
</dbReference>
<comment type="catalytic activity">
    <reaction evidence="12 13">
        <text>tRNA(Phe) + L-phenylalanine + ATP = L-phenylalanyl-tRNA(Phe) + AMP + diphosphate + H(+)</text>
        <dbReference type="Rhea" id="RHEA:19413"/>
        <dbReference type="Rhea" id="RHEA-COMP:9668"/>
        <dbReference type="Rhea" id="RHEA-COMP:9699"/>
        <dbReference type="ChEBI" id="CHEBI:15378"/>
        <dbReference type="ChEBI" id="CHEBI:30616"/>
        <dbReference type="ChEBI" id="CHEBI:33019"/>
        <dbReference type="ChEBI" id="CHEBI:58095"/>
        <dbReference type="ChEBI" id="CHEBI:78442"/>
        <dbReference type="ChEBI" id="CHEBI:78531"/>
        <dbReference type="ChEBI" id="CHEBI:456215"/>
        <dbReference type="EC" id="6.1.1.20"/>
    </reaction>
</comment>
<comment type="cofactor">
    <cofactor evidence="13">
        <name>Mg(2+)</name>
        <dbReference type="ChEBI" id="CHEBI:18420"/>
    </cofactor>
    <text evidence="13">Binds 2 magnesium ions per tetramer.</text>
</comment>
<keyword evidence="11 13" id="KW-0030">Aminoacyl-tRNA synthetase</keyword>
<dbReference type="GO" id="GO:0000049">
    <property type="term" value="F:tRNA binding"/>
    <property type="evidence" value="ECO:0007669"/>
    <property type="project" value="InterPro"/>
</dbReference>
<comment type="caution">
    <text evidence="16">The sequence shown here is derived from an EMBL/GenBank/DDBJ whole genome shotgun (WGS) entry which is preliminary data.</text>
</comment>
<keyword evidence="8 13" id="KW-0067">ATP-binding</keyword>
<dbReference type="HAMAP" id="MF_00281">
    <property type="entry name" value="Phe_tRNA_synth_alpha1"/>
    <property type="match status" value="1"/>
</dbReference>
<accession>A0A4R6SY01</accession>
<comment type="similarity">
    <text evidence="2 13">Belongs to the class-II aminoacyl-tRNA synthetase family. Phe-tRNA synthetase alpha subunit type 1 subfamily.</text>
</comment>
<protein>
    <recommendedName>
        <fullName evidence="13">Phenylalanine--tRNA ligase alpha subunit</fullName>
        <ecNumber evidence="13">6.1.1.20</ecNumber>
    </recommendedName>
    <alternativeName>
        <fullName evidence="13">Phenylalanyl-tRNA synthetase alpha subunit</fullName>
        <shortName evidence="13">PheRS</shortName>
    </alternativeName>
</protein>
<keyword evidence="17" id="KW-1185">Reference proteome</keyword>
<evidence type="ECO:0000313" key="17">
    <source>
        <dbReference type="Proteomes" id="UP000295620"/>
    </source>
</evidence>
<dbReference type="InterPro" id="IPR004188">
    <property type="entry name" value="Phe-tRNA_ligase_II_N"/>
</dbReference>